<reference evidence="3" key="1">
    <citation type="submission" date="2012-09" db="EMBL/GenBank/DDBJ databases">
        <authorList>
            <person name="Martin A.A."/>
        </authorList>
    </citation>
    <scope>NUCLEOTIDE SEQUENCE</scope>
</reference>
<feature type="transmembrane region" description="Helical" evidence="2">
    <location>
        <begin position="327"/>
        <end position="349"/>
    </location>
</feature>
<evidence type="ECO:0000256" key="2">
    <source>
        <dbReference type="SAM" id="Phobius"/>
    </source>
</evidence>
<organism evidence="3 4">
    <name type="scientific">Angiostrongylus cantonensis</name>
    <name type="common">Rat lungworm</name>
    <dbReference type="NCBI Taxonomy" id="6313"/>
    <lineage>
        <taxon>Eukaryota</taxon>
        <taxon>Metazoa</taxon>
        <taxon>Ecdysozoa</taxon>
        <taxon>Nematoda</taxon>
        <taxon>Chromadorea</taxon>
        <taxon>Rhabditida</taxon>
        <taxon>Rhabditina</taxon>
        <taxon>Rhabditomorpha</taxon>
        <taxon>Strongyloidea</taxon>
        <taxon>Metastrongylidae</taxon>
        <taxon>Angiostrongylus</taxon>
    </lineage>
</organism>
<keyword evidence="2" id="KW-1133">Transmembrane helix</keyword>
<keyword evidence="3" id="KW-1185">Reference proteome</keyword>
<accession>A0A0K0DK34</accession>
<dbReference type="InterPro" id="IPR027417">
    <property type="entry name" value="P-loop_NTPase"/>
</dbReference>
<dbReference type="AlphaFoldDB" id="A0A0K0DK34"/>
<dbReference type="Proteomes" id="UP000035642">
    <property type="component" value="Unassembled WGS sequence"/>
</dbReference>
<feature type="region of interest" description="Disordered" evidence="1">
    <location>
        <begin position="245"/>
        <end position="265"/>
    </location>
</feature>
<evidence type="ECO:0000313" key="3">
    <source>
        <dbReference type="Proteomes" id="UP000035642"/>
    </source>
</evidence>
<proteinExistence type="predicted"/>
<name>A0A0K0DK34_ANGCA</name>
<evidence type="ECO:0000313" key="4">
    <source>
        <dbReference type="WBParaSite" id="ACAC_0001183501-mRNA-1"/>
    </source>
</evidence>
<reference evidence="4" key="2">
    <citation type="submission" date="2016-04" db="UniProtKB">
        <authorList>
            <consortium name="WormBaseParasite"/>
        </authorList>
    </citation>
    <scope>IDENTIFICATION</scope>
</reference>
<keyword evidence="2" id="KW-0472">Membrane</keyword>
<dbReference type="SUPFAM" id="SSF52540">
    <property type="entry name" value="P-loop containing nucleoside triphosphate hydrolases"/>
    <property type="match status" value="1"/>
</dbReference>
<keyword evidence="2" id="KW-0812">Transmembrane</keyword>
<sequence>MSTPPLECQLPRVNKFVGEVFGEFSNSRTIYAGSEEDIVKRDTRVILLIGPCAAAKSSLIDFFCNYFYGAELDQTTRYHIADEKFDNTTPEKEIITYIFNDSAMDVRPVPLCFSCEEHRENLSQWLKENENLEVDVIGVVFSVFHRITSAEEEGLQKALELFPPHIQQKCVVFMVGSDGSSPPVGLLRRFNLERADVYKVNTTCIFQRAEGFISLEHLRGNYWRMSLANFSALFSRLKYDRPVTNSSGPRHTASPAILPNSGTSPVSSRNSLDTIIRRAPGLSESPYFFSCSYFSFSTTHHRPRHIRFLKWTPANCSNPRDCCLNCLFFFIAPLVVLFIILAIIITLVIG</sequence>
<dbReference type="WBParaSite" id="ACAC_0001183501-mRNA-1">
    <property type="protein sequence ID" value="ACAC_0001183501-mRNA-1"/>
    <property type="gene ID" value="ACAC_0001183501"/>
</dbReference>
<evidence type="ECO:0000256" key="1">
    <source>
        <dbReference type="SAM" id="MobiDB-lite"/>
    </source>
</evidence>
<protein>
    <submittedName>
        <fullName evidence="4">RNA polymerase II-associated factor 1 homolog</fullName>
    </submittedName>
</protein>
<dbReference type="STRING" id="6313.A0A0K0DK34"/>